<accession>A0A7C4VVR0</accession>
<dbReference type="EMBL" id="DSZT01000147">
    <property type="protein sequence ID" value="HGU42183.1"/>
    <property type="molecule type" value="Genomic_DNA"/>
</dbReference>
<dbReference type="Pfam" id="PF01904">
    <property type="entry name" value="DUF72"/>
    <property type="match status" value="1"/>
</dbReference>
<dbReference type="InterPro" id="IPR002763">
    <property type="entry name" value="DUF72"/>
</dbReference>
<sequence>MNKMEEKEKRVLWFIGTSGFSFDDWVGTVYPDYIKSSEMFNYYWQNYGFNAVELNYTFYQMPSYRTIVSLLRKSPPGFKFALKLHSSITHDGNIENLKDFLKNTSVIKQEGKMVGYLAQFPYVFKYSNEHVEFLKKLAEEITSKEIELFVEFRNSTWVKRDDVWLLLKEFSPYLHIVVVDLPKLPGLYSFSTEYSAKEDSTYIRLHGRNPKWFTADEKTRYDYNYSESELREIASELLSLPSTKRFVFFNNCYRGQALKNAVMFRTLVGGEKIGIFQIFRDEK</sequence>
<name>A0A7C4VVR0_FERPE</name>
<dbReference type="PANTHER" id="PTHR30348:SF13">
    <property type="entry name" value="UPF0759 PROTEIN YUNF"/>
    <property type="match status" value="1"/>
</dbReference>
<dbReference type="InterPro" id="IPR036520">
    <property type="entry name" value="UPF0759_sf"/>
</dbReference>
<reference evidence="1" key="1">
    <citation type="journal article" date="2020" name="mSystems">
        <title>Genome- and Community-Level Interaction Insights into Carbon Utilization and Element Cycling Functions of Hydrothermarchaeota in Hydrothermal Sediment.</title>
        <authorList>
            <person name="Zhou Z."/>
            <person name="Liu Y."/>
            <person name="Xu W."/>
            <person name="Pan J."/>
            <person name="Luo Z.H."/>
            <person name="Li M."/>
        </authorList>
    </citation>
    <scope>NUCLEOTIDE SEQUENCE [LARGE SCALE GENOMIC DNA]</scope>
    <source>
        <strain evidence="1">SpSt-604</strain>
    </source>
</reference>
<dbReference type="PANTHER" id="PTHR30348">
    <property type="entry name" value="UNCHARACTERIZED PROTEIN YECE"/>
    <property type="match status" value="1"/>
</dbReference>
<proteinExistence type="predicted"/>
<comment type="caution">
    <text evidence="1">The sequence shown here is derived from an EMBL/GenBank/DDBJ whole genome shotgun (WGS) entry which is preliminary data.</text>
</comment>
<protein>
    <submittedName>
        <fullName evidence="1">DUF72 domain-containing protein</fullName>
    </submittedName>
</protein>
<dbReference type="AlphaFoldDB" id="A0A7C4VVR0"/>
<organism evidence="1">
    <name type="scientific">Fervidobacterium pennivorans</name>
    <dbReference type="NCBI Taxonomy" id="93466"/>
    <lineage>
        <taxon>Bacteria</taxon>
        <taxon>Thermotogati</taxon>
        <taxon>Thermotogota</taxon>
        <taxon>Thermotogae</taxon>
        <taxon>Thermotogales</taxon>
        <taxon>Fervidobacteriaceae</taxon>
        <taxon>Fervidobacterium</taxon>
    </lineage>
</organism>
<dbReference type="SUPFAM" id="SSF117396">
    <property type="entry name" value="TM1631-like"/>
    <property type="match status" value="1"/>
</dbReference>
<evidence type="ECO:0000313" key="1">
    <source>
        <dbReference type="EMBL" id="HGU42183.1"/>
    </source>
</evidence>
<gene>
    <name evidence="1" type="ORF">ENT72_04615</name>
</gene>
<dbReference type="Gene3D" id="3.20.20.410">
    <property type="entry name" value="Protein of unknown function UPF0759"/>
    <property type="match status" value="1"/>
</dbReference>